<dbReference type="OrthoDB" id="4062651at2759"/>
<dbReference type="InterPro" id="IPR011009">
    <property type="entry name" value="Kinase-like_dom_sf"/>
</dbReference>
<dbReference type="Proteomes" id="UP000070544">
    <property type="component" value="Unassembled WGS sequence"/>
</dbReference>
<evidence type="ECO:0000259" key="1">
    <source>
        <dbReference type="PROSITE" id="PS50011"/>
    </source>
</evidence>
<name>A0A139ADE2_GONPJ</name>
<dbReference type="InterPro" id="IPR000719">
    <property type="entry name" value="Prot_kinase_dom"/>
</dbReference>
<dbReference type="STRING" id="1344416.A0A139ADE2"/>
<gene>
    <name evidence="2" type="ORF">M427DRAFT_99419</name>
</gene>
<dbReference type="InterPro" id="IPR008271">
    <property type="entry name" value="Ser/Thr_kinase_AS"/>
</dbReference>
<evidence type="ECO:0000313" key="2">
    <source>
        <dbReference type="EMBL" id="KXS14679.1"/>
    </source>
</evidence>
<protein>
    <submittedName>
        <fullName evidence="2">Kinase-like protein</fullName>
    </submittedName>
</protein>
<dbReference type="SMART" id="SM00220">
    <property type="entry name" value="S_TKc"/>
    <property type="match status" value="1"/>
</dbReference>
<dbReference type="EMBL" id="KQ965767">
    <property type="protein sequence ID" value="KXS14679.1"/>
    <property type="molecule type" value="Genomic_DNA"/>
</dbReference>
<sequence length="147" mass="16643">MSPHVLPFYGISETSDKSIFVSPLMENGNVRVYLQNLKDSGASEEKIFDIARGLKYLHDQKILHLDVKPANVLVDKWCHAMVADFGTSIVHLLDGKDHGLGSKVYMSPERLRSEPPTPAADVYAFGIPISLFEVDFYYFRFECTKMK</sequence>
<keyword evidence="2" id="KW-0808">Transferase</keyword>
<dbReference type="InterPro" id="IPR050167">
    <property type="entry name" value="Ser_Thr_protein_kinase"/>
</dbReference>
<feature type="domain" description="Protein kinase" evidence="1">
    <location>
        <begin position="1"/>
        <end position="147"/>
    </location>
</feature>
<dbReference type="GO" id="GO:0005737">
    <property type="term" value="C:cytoplasm"/>
    <property type="evidence" value="ECO:0007669"/>
    <property type="project" value="TreeGrafter"/>
</dbReference>
<dbReference type="GO" id="GO:0004672">
    <property type="term" value="F:protein kinase activity"/>
    <property type="evidence" value="ECO:0007669"/>
    <property type="project" value="InterPro"/>
</dbReference>
<dbReference type="GO" id="GO:0007165">
    <property type="term" value="P:signal transduction"/>
    <property type="evidence" value="ECO:0007669"/>
    <property type="project" value="TreeGrafter"/>
</dbReference>
<dbReference type="Gene3D" id="1.10.510.10">
    <property type="entry name" value="Transferase(Phosphotransferase) domain 1"/>
    <property type="match status" value="1"/>
</dbReference>
<keyword evidence="2" id="KW-0418">Kinase</keyword>
<organism evidence="2 3">
    <name type="scientific">Gonapodya prolifera (strain JEL478)</name>
    <name type="common">Monoblepharis prolifera</name>
    <dbReference type="NCBI Taxonomy" id="1344416"/>
    <lineage>
        <taxon>Eukaryota</taxon>
        <taxon>Fungi</taxon>
        <taxon>Fungi incertae sedis</taxon>
        <taxon>Chytridiomycota</taxon>
        <taxon>Chytridiomycota incertae sedis</taxon>
        <taxon>Monoblepharidomycetes</taxon>
        <taxon>Monoblepharidales</taxon>
        <taxon>Gonapodyaceae</taxon>
        <taxon>Gonapodya</taxon>
    </lineage>
</organism>
<keyword evidence="3" id="KW-1185">Reference proteome</keyword>
<dbReference type="Pfam" id="PF00069">
    <property type="entry name" value="Pkinase"/>
    <property type="match status" value="1"/>
</dbReference>
<proteinExistence type="predicted"/>
<reference evidence="2 3" key="1">
    <citation type="journal article" date="2015" name="Genome Biol. Evol.">
        <title>Phylogenomic analyses indicate that early fungi evolved digesting cell walls of algal ancestors of land plants.</title>
        <authorList>
            <person name="Chang Y."/>
            <person name="Wang S."/>
            <person name="Sekimoto S."/>
            <person name="Aerts A.L."/>
            <person name="Choi C."/>
            <person name="Clum A."/>
            <person name="LaButti K.M."/>
            <person name="Lindquist E.A."/>
            <person name="Yee Ngan C."/>
            <person name="Ohm R.A."/>
            <person name="Salamov A.A."/>
            <person name="Grigoriev I.V."/>
            <person name="Spatafora J.W."/>
            <person name="Berbee M.L."/>
        </authorList>
    </citation>
    <scope>NUCLEOTIDE SEQUENCE [LARGE SCALE GENOMIC DNA]</scope>
    <source>
        <strain evidence="2 3">JEL478</strain>
    </source>
</reference>
<dbReference type="AlphaFoldDB" id="A0A139ADE2"/>
<evidence type="ECO:0000313" key="3">
    <source>
        <dbReference type="Proteomes" id="UP000070544"/>
    </source>
</evidence>
<dbReference type="PROSITE" id="PS50011">
    <property type="entry name" value="PROTEIN_KINASE_DOM"/>
    <property type="match status" value="1"/>
</dbReference>
<accession>A0A139ADE2</accession>
<dbReference type="PANTHER" id="PTHR23257">
    <property type="entry name" value="SERINE-THREONINE PROTEIN KINASE"/>
    <property type="match status" value="1"/>
</dbReference>
<dbReference type="PROSITE" id="PS00108">
    <property type="entry name" value="PROTEIN_KINASE_ST"/>
    <property type="match status" value="1"/>
</dbReference>
<dbReference type="GO" id="GO:0005524">
    <property type="term" value="F:ATP binding"/>
    <property type="evidence" value="ECO:0007669"/>
    <property type="project" value="InterPro"/>
</dbReference>
<dbReference type="SUPFAM" id="SSF56112">
    <property type="entry name" value="Protein kinase-like (PK-like)"/>
    <property type="match status" value="1"/>
</dbReference>